<organism evidence="1 2">
    <name type="scientific">Escallonia herrerae</name>
    <dbReference type="NCBI Taxonomy" id="1293975"/>
    <lineage>
        <taxon>Eukaryota</taxon>
        <taxon>Viridiplantae</taxon>
        <taxon>Streptophyta</taxon>
        <taxon>Embryophyta</taxon>
        <taxon>Tracheophyta</taxon>
        <taxon>Spermatophyta</taxon>
        <taxon>Magnoliopsida</taxon>
        <taxon>eudicotyledons</taxon>
        <taxon>Gunneridae</taxon>
        <taxon>Pentapetalae</taxon>
        <taxon>asterids</taxon>
        <taxon>campanulids</taxon>
        <taxon>Escalloniales</taxon>
        <taxon>Escalloniaceae</taxon>
        <taxon>Escallonia</taxon>
    </lineage>
</organism>
<accession>A0AA89B4S2</accession>
<gene>
    <name evidence="1" type="ORF">RJ639_040719</name>
</gene>
<dbReference type="Proteomes" id="UP001188597">
    <property type="component" value="Unassembled WGS sequence"/>
</dbReference>
<proteinExistence type="predicted"/>
<evidence type="ECO:0000313" key="1">
    <source>
        <dbReference type="EMBL" id="KAK3025813.1"/>
    </source>
</evidence>
<protein>
    <recommendedName>
        <fullName evidence="3">Stress induced protein</fullName>
    </recommendedName>
</protein>
<dbReference type="EMBL" id="JAVXUP010000529">
    <property type="protein sequence ID" value="KAK3025813.1"/>
    <property type="molecule type" value="Genomic_DNA"/>
</dbReference>
<name>A0AA89B4S2_9ASTE</name>
<dbReference type="PANTHER" id="PTHR47076:SF1">
    <property type="entry name" value="NHL DOMAIN PROTEIN"/>
    <property type="match status" value="1"/>
</dbReference>
<sequence length="148" mass="17079">MMMSHISPIIEEEPEGRDMDTGHYQNDEAVSGGGCGCFRLFCFEFGHHDGERKGLLQEETEQKETWLVRKLKRLKVFSELVAGPKWKNFIRKLGKNRNGHKSRARYQYDPQSYALNFEDSGDEEEEDGVLLGFSSRFVPPFPSEQSRS</sequence>
<keyword evidence="2" id="KW-1185">Reference proteome</keyword>
<dbReference type="AlphaFoldDB" id="A0AA89B4S2"/>
<evidence type="ECO:0000313" key="2">
    <source>
        <dbReference type="Proteomes" id="UP001188597"/>
    </source>
</evidence>
<reference evidence="1" key="1">
    <citation type="submission" date="2022-12" db="EMBL/GenBank/DDBJ databases">
        <title>Draft genome assemblies for two species of Escallonia (Escalloniales).</title>
        <authorList>
            <person name="Chanderbali A."/>
            <person name="Dervinis C."/>
            <person name="Anghel I."/>
            <person name="Soltis D."/>
            <person name="Soltis P."/>
            <person name="Zapata F."/>
        </authorList>
    </citation>
    <scope>NUCLEOTIDE SEQUENCE</scope>
    <source>
        <strain evidence="1">UCBG64.0493</strain>
        <tissue evidence="1">Leaf</tissue>
    </source>
</reference>
<comment type="caution">
    <text evidence="1">The sequence shown here is derived from an EMBL/GenBank/DDBJ whole genome shotgun (WGS) entry which is preliminary data.</text>
</comment>
<evidence type="ECO:0008006" key="3">
    <source>
        <dbReference type="Google" id="ProtNLM"/>
    </source>
</evidence>
<dbReference type="PANTHER" id="PTHR47076">
    <property type="entry name" value="NHL DOMAIN PROTEIN"/>
    <property type="match status" value="1"/>
</dbReference>